<evidence type="ECO:0000313" key="1">
    <source>
        <dbReference type="EMBL" id="VDL63123.1"/>
    </source>
</evidence>
<evidence type="ECO:0000313" key="2">
    <source>
        <dbReference type="EMBL" id="VUZ44284.1"/>
    </source>
</evidence>
<evidence type="ECO:0000313" key="4">
    <source>
        <dbReference type="Proteomes" id="UP000321570"/>
    </source>
</evidence>
<keyword evidence="4" id="KW-1185">Reference proteome</keyword>
<dbReference type="EMBL" id="CABIJS010000123">
    <property type="protein sequence ID" value="VUZ44284.1"/>
    <property type="molecule type" value="Genomic_DNA"/>
</dbReference>
<sequence>MLGHILGGDGTQACYATDRNFDLVSLYWIDEPNLIQFPDENETRQVLTLKPTNGDNLVRACNLCLHVAEITHPTIPIHLSKQDSLSTQL</sequence>
<accession>A0A0R3SX84</accession>
<name>A0A0R3SX84_HYMDI</name>
<proteinExistence type="predicted"/>
<reference evidence="1 3" key="2">
    <citation type="submission" date="2018-11" db="EMBL/GenBank/DDBJ databases">
        <authorList>
            <consortium name="Pathogen Informatics"/>
        </authorList>
    </citation>
    <scope>NUCLEOTIDE SEQUENCE [LARGE SCALE GENOMIC DNA]</scope>
</reference>
<dbReference type="Proteomes" id="UP000274504">
    <property type="component" value="Unassembled WGS sequence"/>
</dbReference>
<evidence type="ECO:0000313" key="3">
    <source>
        <dbReference type="Proteomes" id="UP000274504"/>
    </source>
</evidence>
<evidence type="ECO:0000313" key="5">
    <source>
        <dbReference type="WBParaSite" id="HDID_0001033901-mRNA-1"/>
    </source>
</evidence>
<reference evidence="5" key="1">
    <citation type="submission" date="2017-02" db="UniProtKB">
        <authorList>
            <consortium name="WormBaseParasite"/>
        </authorList>
    </citation>
    <scope>IDENTIFICATION</scope>
</reference>
<dbReference type="AlphaFoldDB" id="A0A0R3SX84"/>
<protein>
    <submittedName>
        <fullName evidence="5">PLAT domain-containing protein</fullName>
    </submittedName>
</protein>
<dbReference type="WBParaSite" id="HDID_0001033901-mRNA-1">
    <property type="protein sequence ID" value="HDID_0001033901-mRNA-1"/>
    <property type="gene ID" value="HDID_0001033901"/>
</dbReference>
<dbReference type="EMBL" id="UYSG01011629">
    <property type="protein sequence ID" value="VDL63123.1"/>
    <property type="molecule type" value="Genomic_DNA"/>
</dbReference>
<gene>
    <name evidence="1" type="ORF">HDID_LOCUS10337</name>
    <name evidence="2" type="ORF">WMSIL1_LOCUS4406</name>
</gene>
<dbReference type="Proteomes" id="UP000321570">
    <property type="component" value="Unassembled WGS sequence"/>
</dbReference>
<organism evidence="5">
    <name type="scientific">Hymenolepis diminuta</name>
    <name type="common">Rat tapeworm</name>
    <dbReference type="NCBI Taxonomy" id="6216"/>
    <lineage>
        <taxon>Eukaryota</taxon>
        <taxon>Metazoa</taxon>
        <taxon>Spiralia</taxon>
        <taxon>Lophotrochozoa</taxon>
        <taxon>Platyhelminthes</taxon>
        <taxon>Cestoda</taxon>
        <taxon>Eucestoda</taxon>
        <taxon>Cyclophyllidea</taxon>
        <taxon>Hymenolepididae</taxon>
        <taxon>Hymenolepis</taxon>
    </lineage>
</organism>
<reference evidence="2 4" key="3">
    <citation type="submission" date="2019-07" db="EMBL/GenBank/DDBJ databases">
        <authorList>
            <person name="Jastrzebski P J."/>
            <person name="Paukszto L."/>
            <person name="Jastrzebski P J."/>
        </authorList>
    </citation>
    <scope>NUCLEOTIDE SEQUENCE [LARGE SCALE GENOMIC DNA]</scope>
    <source>
        <strain evidence="2 4">WMS-il1</strain>
    </source>
</reference>